<gene>
    <name evidence="2" type="ORF">ASPZODRAFT_142649</name>
</gene>
<keyword evidence="3" id="KW-1185">Reference proteome</keyword>
<name>A0A1L9SFW0_9EURO</name>
<proteinExistence type="predicted"/>
<dbReference type="GeneID" id="34611337"/>
<accession>A0A1L9SFW0</accession>
<organism evidence="2 3">
    <name type="scientific">Penicilliopsis zonata CBS 506.65</name>
    <dbReference type="NCBI Taxonomy" id="1073090"/>
    <lineage>
        <taxon>Eukaryota</taxon>
        <taxon>Fungi</taxon>
        <taxon>Dikarya</taxon>
        <taxon>Ascomycota</taxon>
        <taxon>Pezizomycotina</taxon>
        <taxon>Eurotiomycetes</taxon>
        <taxon>Eurotiomycetidae</taxon>
        <taxon>Eurotiales</taxon>
        <taxon>Aspergillaceae</taxon>
        <taxon>Penicilliopsis</taxon>
    </lineage>
</organism>
<dbReference type="AlphaFoldDB" id="A0A1L9SFW0"/>
<sequence>MDIFTVLDDFRPCDETDRTDQLEASFPSPFSFHAESYEGSLRQLLRLVPYPDQDGPYGWVRLIGGPYHRSFNLEPYDEMGAFDYERMIEYVQQLARIASGNGNVDRFDWLFHQEWYTFLKGQAIVYLWSPHTFPFDQYPHRYEDDISDEEDSNDGDANMPGAWPEDEVEILIQV</sequence>
<evidence type="ECO:0000256" key="1">
    <source>
        <dbReference type="SAM" id="MobiDB-lite"/>
    </source>
</evidence>
<feature type="compositionally biased region" description="Acidic residues" evidence="1">
    <location>
        <begin position="145"/>
        <end position="154"/>
    </location>
</feature>
<feature type="region of interest" description="Disordered" evidence="1">
    <location>
        <begin position="143"/>
        <end position="162"/>
    </location>
</feature>
<reference evidence="3" key="1">
    <citation type="journal article" date="2017" name="Genome Biol.">
        <title>Comparative genomics reveals high biological diversity and specific adaptations in the industrially and medically important fungal genus Aspergillus.</title>
        <authorList>
            <person name="de Vries R.P."/>
            <person name="Riley R."/>
            <person name="Wiebenga A."/>
            <person name="Aguilar-Osorio G."/>
            <person name="Amillis S."/>
            <person name="Uchima C.A."/>
            <person name="Anderluh G."/>
            <person name="Asadollahi M."/>
            <person name="Askin M."/>
            <person name="Barry K."/>
            <person name="Battaglia E."/>
            <person name="Bayram O."/>
            <person name="Benocci T."/>
            <person name="Braus-Stromeyer S.A."/>
            <person name="Caldana C."/>
            <person name="Canovas D."/>
            <person name="Cerqueira G.C."/>
            <person name="Chen F."/>
            <person name="Chen W."/>
            <person name="Choi C."/>
            <person name="Clum A."/>
            <person name="Dos Santos R.A."/>
            <person name="Damasio A.R."/>
            <person name="Diallinas G."/>
            <person name="Emri T."/>
            <person name="Fekete E."/>
            <person name="Flipphi M."/>
            <person name="Freyberg S."/>
            <person name="Gallo A."/>
            <person name="Gournas C."/>
            <person name="Habgood R."/>
            <person name="Hainaut M."/>
            <person name="Harispe M.L."/>
            <person name="Henrissat B."/>
            <person name="Hilden K.S."/>
            <person name="Hope R."/>
            <person name="Hossain A."/>
            <person name="Karabika E."/>
            <person name="Karaffa L."/>
            <person name="Karanyi Z."/>
            <person name="Krasevec N."/>
            <person name="Kuo A."/>
            <person name="Kusch H."/>
            <person name="LaButti K."/>
            <person name="Lagendijk E.L."/>
            <person name="Lapidus A."/>
            <person name="Levasseur A."/>
            <person name="Lindquist E."/>
            <person name="Lipzen A."/>
            <person name="Logrieco A.F."/>
            <person name="MacCabe A."/>
            <person name="Maekelae M.R."/>
            <person name="Malavazi I."/>
            <person name="Melin P."/>
            <person name="Meyer V."/>
            <person name="Mielnichuk N."/>
            <person name="Miskei M."/>
            <person name="Molnar A.P."/>
            <person name="Mule G."/>
            <person name="Ngan C.Y."/>
            <person name="Orejas M."/>
            <person name="Orosz E."/>
            <person name="Ouedraogo J.P."/>
            <person name="Overkamp K.M."/>
            <person name="Park H.-S."/>
            <person name="Perrone G."/>
            <person name="Piumi F."/>
            <person name="Punt P.J."/>
            <person name="Ram A.F."/>
            <person name="Ramon A."/>
            <person name="Rauscher S."/>
            <person name="Record E."/>
            <person name="Riano-Pachon D.M."/>
            <person name="Robert V."/>
            <person name="Roehrig J."/>
            <person name="Ruller R."/>
            <person name="Salamov A."/>
            <person name="Salih N.S."/>
            <person name="Samson R.A."/>
            <person name="Sandor E."/>
            <person name="Sanguinetti M."/>
            <person name="Schuetze T."/>
            <person name="Sepcic K."/>
            <person name="Shelest E."/>
            <person name="Sherlock G."/>
            <person name="Sophianopoulou V."/>
            <person name="Squina F.M."/>
            <person name="Sun H."/>
            <person name="Susca A."/>
            <person name="Todd R.B."/>
            <person name="Tsang A."/>
            <person name="Unkles S.E."/>
            <person name="van de Wiele N."/>
            <person name="van Rossen-Uffink D."/>
            <person name="Oliveira J.V."/>
            <person name="Vesth T.C."/>
            <person name="Visser J."/>
            <person name="Yu J.-H."/>
            <person name="Zhou M."/>
            <person name="Andersen M.R."/>
            <person name="Archer D.B."/>
            <person name="Baker S.E."/>
            <person name="Benoit I."/>
            <person name="Brakhage A.A."/>
            <person name="Braus G.H."/>
            <person name="Fischer R."/>
            <person name="Frisvad J.C."/>
            <person name="Goldman G.H."/>
            <person name="Houbraken J."/>
            <person name="Oakley B."/>
            <person name="Pocsi I."/>
            <person name="Scazzocchio C."/>
            <person name="Seiboth B."/>
            <person name="vanKuyk P.A."/>
            <person name="Wortman J."/>
            <person name="Dyer P.S."/>
            <person name="Grigoriev I.V."/>
        </authorList>
    </citation>
    <scope>NUCLEOTIDE SEQUENCE [LARGE SCALE GENOMIC DNA]</scope>
    <source>
        <strain evidence="3">CBS 506.65</strain>
    </source>
</reference>
<dbReference type="Proteomes" id="UP000184188">
    <property type="component" value="Unassembled WGS sequence"/>
</dbReference>
<dbReference type="EMBL" id="KV878343">
    <property type="protein sequence ID" value="OJJ46013.1"/>
    <property type="molecule type" value="Genomic_DNA"/>
</dbReference>
<dbReference type="RefSeq" id="XP_022580523.1">
    <property type="nucleotide sequence ID" value="XM_022724872.1"/>
</dbReference>
<evidence type="ECO:0000313" key="3">
    <source>
        <dbReference type="Proteomes" id="UP000184188"/>
    </source>
</evidence>
<protein>
    <submittedName>
        <fullName evidence="2">Uncharacterized protein</fullName>
    </submittedName>
</protein>
<evidence type="ECO:0000313" key="2">
    <source>
        <dbReference type="EMBL" id="OJJ46013.1"/>
    </source>
</evidence>
<dbReference type="VEuPathDB" id="FungiDB:ASPZODRAFT_142649"/>